<dbReference type="PIRSF" id="PIRSF006603">
    <property type="entry name" value="DinF"/>
    <property type="match status" value="1"/>
</dbReference>
<keyword evidence="3" id="KW-0050">Antiport</keyword>
<dbReference type="GO" id="GO:0005886">
    <property type="term" value="C:plasma membrane"/>
    <property type="evidence" value="ECO:0007669"/>
    <property type="project" value="UniProtKB-SubCell"/>
</dbReference>
<evidence type="ECO:0000256" key="9">
    <source>
        <dbReference type="ARBA" id="ARBA00031636"/>
    </source>
</evidence>
<dbReference type="Proteomes" id="UP000321927">
    <property type="component" value="Unassembled WGS sequence"/>
</dbReference>
<feature type="transmembrane region" description="Helical" evidence="10">
    <location>
        <begin position="135"/>
        <end position="152"/>
    </location>
</feature>
<evidence type="ECO:0000256" key="7">
    <source>
        <dbReference type="ARBA" id="ARBA00023065"/>
    </source>
</evidence>
<dbReference type="GO" id="GO:0042910">
    <property type="term" value="F:xenobiotic transmembrane transporter activity"/>
    <property type="evidence" value="ECO:0007669"/>
    <property type="project" value="InterPro"/>
</dbReference>
<dbReference type="Pfam" id="PF01554">
    <property type="entry name" value="MatE"/>
    <property type="match status" value="2"/>
</dbReference>
<dbReference type="EMBL" id="QKZU01000011">
    <property type="protein sequence ID" value="PZX53905.1"/>
    <property type="molecule type" value="Genomic_DNA"/>
</dbReference>
<feature type="transmembrane region" description="Helical" evidence="10">
    <location>
        <begin position="97"/>
        <end position="115"/>
    </location>
</feature>
<dbReference type="EMBL" id="VORV01000010">
    <property type="protein sequence ID" value="TXD76692.1"/>
    <property type="molecule type" value="Genomic_DNA"/>
</dbReference>
<dbReference type="AlphaFoldDB" id="A0A2W7RSS8"/>
<keyword evidence="5 10" id="KW-0812">Transmembrane</keyword>
<protein>
    <recommendedName>
        <fullName evidence="9">Multidrug-efflux transporter</fullName>
    </recommendedName>
</protein>
<feature type="transmembrane region" description="Helical" evidence="10">
    <location>
        <begin position="421"/>
        <end position="440"/>
    </location>
</feature>
<feature type="transmembrane region" description="Helical" evidence="10">
    <location>
        <begin position="256"/>
        <end position="277"/>
    </location>
</feature>
<gene>
    <name evidence="12" type="ORF">ESW18_15125</name>
    <name evidence="11" type="ORF">LV84_03013</name>
</gene>
<evidence type="ECO:0000256" key="4">
    <source>
        <dbReference type="ARBA" id="ARBA00022475"/>
    </source>
</evidence>
<evidence type="ECO:0000256" key="10">
    <source>
        <dbReference type="SAM" id="Phobius"/>
    </source>
</evidence>
<dbReference type="OrthoDB" id="9776324at2"/>
<dbReference type="Proteomes" id="UP000249115">
    <property type="component" value="Unassembled WGS sequence"/>
</dbReference>
<dbReference type="RefSeq" id="WP_086502309.1">
    <property type="nucleotide sequence ID" value="NZ_MSSV01000015.1"/>
</dbReference>
<comment type="subcellular location">
    <subcellularLocation>
        <location evidence="1">Cell membrane</location>
        <topology evidence="1">Multi-pass membrane protein</topology>
    </subcellularLocation>
</comment>
<sequence length="462" mass="50185">MQKGNALKEGNLINTLFSIAWPIIMANILQTAYQLIDTFWLGRLGANAVAAVSISFPILFLVLSLGAGLTLAGTVIVSQYKGAKDQKMIDFSASQTVLIVFLVSILLAVLGYFSASPLMNLVGAGPEILDDSVTYFKVSSWGFVFLFMFFVFQSLMRGIGNVLLPMYIVFGTVILNLILDPLFIFGYGSIEGYGIAGAAIASVITQGISALVGILILFRGKHGIKIRLKHMWPQFIWVKRMVELGIPASLEQSSRAAAMTVMVMLVTSFGSEVVAAYGIGARILSLVIVPALGMAIATTTLVGQQVGAGNIKGAEKIGDLSVKIAFFGLTGIGLLLFVFAEHLTAFFVPNDPQVIKDGARFIRIMAPSFGLLGVQQVLNGLFNGTRFTQASMLISVFSLWMVRFPLAFVLSQRTDLAFEGIWWAFPLSNFVAALVAYIYYKTGHWKLRTLRHRGDWMSTGIG</sequence>
<keyword evidence="2" id="KW-0813">Transport</keyword>
<feature type="transmembrane region" description="Helical" evidence="10">
    <location>
        <begin position="283"/>
        <end position="303"/>
    </location>
</feature>
<keyword evidence="7" id="KW-0406">Ion transport</keyword>
<dbReference type="InterPro" id="IPR048279">
    <property type="entry name" value="MdtK-like"/>
</dbReference>
<evidence type="ECO:0000256" key="6">
    <source>
        <dbReference type="ARBA" id="ARBA00022989"/>
    </source>
</evidence>
<evidence type="ECO:0000256" key="3">
    <source>
        <dbReference type="ARBA" id="ARBA00022449"/>
    </source>
</evidence>
<feature type="transmembrane region" description="Helical" evidence="10">
    <location>
        <begin position="360"/>
        <end position="378"/>
    </location>
</feature>
<dbReference type="CDD" id="cd13142">
    <property type="entry name" value="MATE_like_12"/>
    <property type="match status" value="1"/>
</dbReference>
<keyword evidence="6 10" id="KW-1133">Transmembrane helix</keyword>
<comment type="caution">
    <text evidence="11">The sequence shown here is derived from an EMBL/GenBank/DDBJ whole genome shotgun (WGS) entry which is preliminary data.</text>
</comment>
<evidence type="ECO:0000256" key="1">
    <source>
        <dbReference type="ARBA" id="ARBA00004651"/>
    </source>
</evidence>
<feature type="transmembrane region" description="Helical" evidence="10">
    <location>
        <begin position="48"/>
        <end position="77"/>
    </location>
</feature>
<dbReference type="GO" id="GO:0015297">
    <property type="term" value="F:antiporter activity"/>
    <property type="evidence" value="ECO:0007669"/>
    <property type="project" value="UniProtKB-KW"/>
</dbReference>
<dbReference type="InterPro" id="IPR050222">
    <property type="entry name" value="MATE_MdtK"/>
</dbReference>
<evidence type="ECO:0000313" key="14">
    <source>
        <dbReference type="Proteomes" id="UP000321927"/>
    </source>
</evidence>
<dbReference type="InterPro" id="IPR002528">
    <property type="entry name" value="MATE_fam"/>
</dbReference>
<evidence type="ECO:0000313" key="11">
    <source>
        <dbReference type="EMBL" id="PZX53905.1"/>
    </source>
</evidence>
<keyword evidence="8 10" id="KW-0472">Membrane</keyword>
<organism evidence="11 13">
    <name type="scientific">Algoriphagus ratkowskyi</name>
    <dbReference type="NCBI Taxonomy" id="57028"/>
    <lineage>
        <taxon>Bacteria</taxon>
        <taxon>Pseudomonadati</taxon>
        <taxon>Bacteroidota</taxon>
        <taxon>Cytophagia</taxon>
        <taxon>Cytophagales</taxon>
        <taxon>Cyclobacteriaceae</taxon>
        <taxon>Algoriphagus</taxon>
    </lineage>
</organism>
<dbReference type="GO" id="GO:0006811">
    <property type="term" value="P:monoatomic ion transport"/>
    <property type="evidence" value="ECO:0007669"/>
    <property type="project" value="UniProtKB-KW"/>
</dbReference>
<feature type="transmembrane region" description="Helical" evidence="10">
    <location>
        <begin position="193"/>
        <end position="218"/>
    </location>
</feature>
<feature type="transmembrane region" description="Helical" evidence="10">
    <location>
        <begin position="324"/>
        <end position="348"/>
    </location>
</feature>
<proteinExistence type="predicted"/>
<evidence type="ECO:0000256" key="2">
    <source>
        <dbReference type="ARBA" id="ARBA00022448"/>
    </source>
</evidence>
<evidence type="ECO:0000256" key="5">
    <source>
        <dbReference type="ARBA" id="ARBA00022692"/>
    </source>
</evidence>
<reference evidence="12 14" key="2">
    <citation type="submission" date="2019-08" db="EMBL/GenBank/DDBJ databases">
        <title>Genome of Algoriphagus ratkowskyi IC026.</title>
        <authorList>
            <person name="Bowman J.P."/>
        </authorList>
    </citation>
    <scope>NUCLEOTIDE SEQUENCE [LARGE SCALE GENOMIC DNA]</scope>
    <source>
        <strain evidence="12 14">IC026</strain>
    </source>
</reference>
<feature type="transmembrane region" description="Helical" evidence="10">
    <location>
        <begin position="390"/>
        <end position="409"/>
    </location>
</feature>
<dbReference type="PANTHER" id="PTHR43298:SF2">
    <property type="entry name" value="FMN_FAD EXPORTER YEEO-RELATED"/>
    <property type="match status" value="1"/>
</dbReference>
<dbReference type="PANTHER" id="PTHR43298">
    <property type="entry name" value="MULTIDRUG RESISTANCE PROTEIN NORM-RELATED"/>
    <property type="match status" value="1"/>
</dbReference>
<feature type="transmembrane region" description="Helical" evidence="10">
    <location>
        <begin position="12"/>
        <end position="36"/>
    </location>
</feature>
<keyword evidence="4" id="KW-1003">Cell membrane</keyword>
<feature type="transmembrane region" description="Helical" evidence="10">
    <location>
        <begin position="164"/>
        <end position="187"/>
    </location>
</feature>
<evidence type="ECO:0000256" key="8">
    <source>
        <dbReference type="ARBA" id="ARBA00023136"/>
    </source>
</evidence>
<name>A0A2W7RSS8_9BACT</name>
<reference evidence="11 13" key="1">
    <citation type="submission" date="2018-06" db="EMBL/GenBank/DDBJ databases">
        <title>Genomic Encyclopedia of Archaeal and Bacterial Type Strains, Phase II (KMG-II): from individual species to whole genera.</title>
        <authorList>
            <person name="Goeker M."/>
        </authorList>
    </citation>
    <scope>NUCLEOTIDE SEQUENCE [LARGE SCALE GENOMIC DNA]</scope>
    <source>
        <strain evidence="11 13">DSM 22686</strain>
    </source>
</reference>
<dbReference type="NCBIfam" id="TIGR00797">
    <property type="entry name" value="matE"/>
    <property type="match status" value="1"/>
</dbReference>
<accession>A0A2W7RSS8</accession>
<evidence type="ECO:0000313" key="12">
    <source>
        <dbReference type="EMBL" id="TXD76692.1"/>
    </source>
</evidence>
<evidence type="ECO:0000313" key="13">
    <source>
        <dbReference type="Proteomes" id="UP000249115"/>
    </source>
</evidence>
<keyword evidence="14" id="KW-1185">Reference proteome</keyword>